<dbReference type="Proteomes" id="UP001359485">
    <property type="component" value="Unassembled WGS sequence"/>
</dbReference>
<keyword evidence="2 5" id="KW-0732">Signal</keyword>
<keyword evidence="7" id="KW-1185">Reference proteome</keyword>
<evidence type="ECO:0000313" key="7">
    <source>
        <dbReference type="Proteomes" id="UP001359485"/>
    </source>
</evidence>
<dbReference type="Gene3D" id="3.80.10.10">
    <property type="entry name" value="Ribonuclease Inhibitor"/>
    <property type="match status" value="9"/>
</dbReference>
<dbReference type="Pfam" id="PF00560">
    <property type="entry name" value="LRR_1"/>
    <property type="match status" value="1"/>
</dbReference>
<gene>
    <name evidence="6" type="ORF">RUM44_005200</name>
</gene>
<organism evidence="6 7">
    <name type="scientific">Polyplax serrata</name>
    <name type="common">Common mouse louse</name>
    <dbReference type="NCBI Taxonomy" id="468196"/>
    <lineage>
        <taxon>Eukaryota</taxon>
        <taxon>Metazoa</taxon>
        <taxon>Ecdysozoa</taxon>
        <taxon>Arthropoda</taxon>
        <taxon>Hexapoda</taxon>
        <taxon>Insecta</taxon>
        <taxon>Pterygota</taxon>
        <taxon>Neoptera</taxon>
        <taxon>Paraneoptera</taxon>
        <taxon>Psocodea</taxon>
        <taxon>Troctomorpha</taxon>
        <taxon>Phthiraptera</taxon>
        <taxon>Anoplura</taxon>
        <taxon>Polyplacidae</taxon>
        <taxon>Polyplax</taxon>
    </lineage>
</organism>
<evidence type="ECO:0000256" key="1">
    <source>
        <dbReference type="ARBA" id="ARBA00022614"/>
    </source>
</evidence>
<dbReference type="InterPro" id="IPR001611">
    <property type="entry name" value="Leu-rich_rpt"/>
</dbReference>
<evidence type="ECO:0000256" key="2">
    <source>
        <dbReference type="ARBA" id="ARBA00022729"/>
    </source>
</evidence>
<feature type="chain" id="PRO_5045515261" description="Chaoptin" evidence="5">
    <location>
        <begin position="22"/>
        <end position="1259"/>
    </location>
</feature>
<keyword evidence="1" id="KW-0433">Leucine-rich repeat</keyword>
<dbReference type="PANTHER" id="PTHR24373">
    <property type="entry name" value="SLIT RELATED LEUCINE-RICH REPEAT NEURONAL PROTEIN"/>
    <property type="match status" value="1"/>
</dbReference>
<evidence type="ECO:0000256" key="4">
    <source>
        <dbReference type="SAM" id="MobiDB-lite"/>
    </source>
</evidence>
<dbReference type="SUPFAM" id="SSF52047">
    <property type="entry name" value="RNI-like"/>
    <property type="match status" value="2"/>
</dbReference>
<dbReference type="PANTHER" id="PTHR24373:SF370">
    <property type="entry name" value="FISH-LIPS, ISOFORM E"/>
    <property type="match status" value="1"/>
</dbReference>
<sequence length="1259" mass="144933">MSDWTLNILLCLTVFNSLTAANEENHDPPCFFNPLCLCSKSYPDLGRVTCKDVLLLSIPHQINSSKLYFLHLENNGLKYLESRFFTRTGLSKIEITRNLLREISAETFAGLERSLWELNLQQNKFKRIPTQSLRYLRKLRYLDLSDNEIRTVGLEDWMGLEESLKILNLRRNKLSTLGPKTFSLLRRLETLDLTGNAIFELDALVFKGGLMQLTELNLSNNLLSEVPINQISELRELRFLDVSYNRIAEIRDFRSDHTKGKSTTLSLDTLRLDYNQIEYLPALSFESFPALNRTYLTGNPIAHLEKGTFERSKIREVYMGDCEISELTPDAFIGLESHLEILHVEGNNLRKVPKYFFKEFKLLKWLNLKSNFIGEFDFDEMFDGAHPSLEKLDVGEQLIPKVNFRSWSRLENIRSLTVSNFPERTLRFYGTFNHLEEIKVSSSNVKTLGSHAFKHVRALKRLDLSENSISHVEKEAFSEVNSLLHLSLASSFSPGFDRLPPEIFENLTSVETLDLSNNGLKILPQKLFHSMKRLKIILLKDNFIEFIPRRAFQGDVHSDLTTIQLSYNQLSFIESYTFSDLNNLQSLWLNDNRIRRIDKRAFTNLNRLRHLYIRGNEINYLNDETFQNLPELEKLDLAYNRLRVFNYDCLEQVGTLSSFVLNMSFNLLEQMSAKESGSDQQGILPQEINVKALDLSHNNISFLGPKVFEPIEPSVTHLYLSHNNLRNMTKNTFGGLVHLQLLDVSYNKLTSIEPGAFALTTNIQILLLGHNFLSEMPKNLFNGFHNLRIVDLANNEFRLLRENIFKDSTVERLDMSSNRLAKVPLFSFYGDTGRTLLELDLSGNMIGTLPTPDNLLHLNLSKNHLIRIDDGTFAYLNKLQTLDLSDNVDLVLDSKGQTFYGLDKTLENLMLKNLSISEMPHLHLPTLETLDLSRNDIVNVPLELSHNLTNLKKLELANNKLYMIPGTLNAFTKLEYLGISGNPLESLNFQQSFTLREVDLRNVSLDILEKGTLGKIPCLESLKLTLNETSQDLNLPYLLKENFGLNHLQVEVLENGGFYLTDEMNGWFPVKLQNLTLVGRGLKTVSRNLLQGIRSPTLNLNIFNTSVEEITDEVFHNAKRIRNLTLRLKWNKIHTLYNPNTGRRPNLPKTLFVTNLEVTGNEWLCDCTIGWMEGWGRKKRQYLCTENTEKCLLDSDYLRSATCTNRNLKSLSEVFKSELECGGRQQEQNEAPNEAEKQHDARRTKRWAEEEEVENSELK</sequence>
<feature type="compositionally biased region" description="Acidic residues" evidence="4">
    <location>
        <begin position="1249"/>
        <end position="1259"/>
    </location>
</feature>
<protein>
    <recommendedName>
        <fullName evidence="8">Chaoptin</fullName>
    </recommendedName>
</protein>
<dbReference type="InterPro" id="IPR050328">
    <property type="entry name" value="Dev_Immune_Receptor"/>
</dbReference>
<accession>A0ABR1AEC5</accession>
<proteinExistence type="predicted"/>
<reference evidence="6 7" key="1">
    <citation type="submission" date="2023-09" db="EMBL/GenBank/DDBJ databases">
        <title>Genomes of two closely related lineages of the louse Polyplax serrata with different host specificities.</title>
        <authorList>
            <person name="Martinu J."/>
            <person name="Tarabai H."/>
            <person name="Stefka J."/>
            <person name="Hypsa V."/>
        </authorList>
    </citation>
    <scope>NUCLEOTIDE SEQUENCE [LARGE SCALE GENOMIC DNA]</scope>
    <source>
        <strain evidence="6">98ZLc_SE</strain>
    </source>
</reference>
<dbReference type="PROSITE" id="PS51450">
    <property type="entry name" value="LRR"/>
    <property type="match status" value="11"/>
</dbReference>
<feature type="region of interest" description="Disordered" evidence="4">
    <location>
        <begin position="1222"/>
        <end position="1259"/>
    </location>
</feature>
<evidence type="ECO:0000256" key="5">
    <source>
        <dbReference type="SAM" id="SignalP"/>
    </source>
</evidence>
<comment type="caution">
    <text evidence="6">The sequence shown here is derived from an EMBL/GenBank/DDBJ whole genome shotgun (WGS) entry which is preliminary data.</text>
</comment>
<dbReference type="Pfam" id="PF13516">
    <property type="entry name" value="LRR_6"/>
    <property type="match status" value="1"/>
</dbReference>
<dbReference type="Pfam" id="PF13855">
    <property type="entry name" value="LRR_8"/>
    <property type="match status" value="8"/>
</dbReference>
<feature type="signal peptide" evidence="5">
    <location>
        <begin position="1"/>
        <end position="21"/>
    </location>
</feature>
<dbReference type="SMART" id="SM00364">
    <property type="entry name" value="LRR_BAC"/>
    <property type="match status" value="9"/>
</dbReference>
<name>A0ABR1AEC5_POLSC</name>
<evidence type="ECO:0000313" key="6">
    <source>
        <dbReference type="EMBL" id="KAK6617612.1"/>
    </source>
</evidence>
<dbReference type="SUPFAM" id="SSF52058">
    <property type="entry name" value="L domain-like"/>
    <property type="match status" value="2"/>
</dbReference>
<evidence type="ECO:0000256" key="3">
    <source>
        <dbReference type="ARBA" id="ARBA00022737"/>
    </source>
</evidence>
<keyword evidence="3" id="KW-0677">Repeat</keyword>
<dbReference type="InterPro" id="IPR003591">
    <property type="entry name" value="Leu-rich_rpt_typical-subtyp"/>
</dbReference>
<dbReference type="InterPro" id="IPR032675">
    <property type="entry name" value="LRR_dom_sf"/>
</dbReference>
<dbReference type="EMBL" id="JAWJWF010000051">
    <property type="protein sequence ID" value="KAK6617612.1"/>
    <property type="molecule type" value="Genomic_DNA"/>
</dbReference>
<dbReference type="SMART" id="SM00365">
    <property type="entry name" value="LRR_SD22"/>
    <property type="match status" value="10"/>
</dbReference>
<dbReference type="SMART" id="SM00369">
    <property type="entry name" value="LRR_TYP"/>
    <property type="match status" value="28"/>
</dbReference>
<evidence type="ECO:0008006" key="8">
    <source>
        <dbReference type="Google" id="ProtNLM"/>
    </source>
</evidence>